<evidence type="ECO:0000256" key="6">
    <source>
        <dbReference type="ARBA" id="ARBA00022741"/>
    </source>
</evidence>
<dbReference type="PROSITE" id="PS50893">
    <property type="entry name" value="ABC_TRANSPORTER_2"/>
    <property type="match status" value="1"/>
</dbReference>
<evidence type="ECO:0000256" key="5">
    <source>
        <dbReference type="ARBA" id="ARBA00022475"/>
    </source>
</evidence>
<comment type="similarity">
    <text evidence="2">Belongs to the ABC transporter superfamily.</text>
</comment>
<dbReference type="RefSeq" id="WP_073474581.1">
    <property type="nucleotide sequence ID" value="NZ_FQZU01000006.1"/>
</dbReference>
<dbReference type="GO" id="GO:0005886">
    <property type="term" value="C:plasma membrane"/>
    <property type="evidence" value="ECO:0007669"/>
    <property type="project" value="UniProtKB-SubCell"/>
</dbReference>
<evidence type="ECO:0000256" key="1">
    <source>
        <dbReference type="ARBA" id="ARBA00004236"/>
    </source>
</evidence>
<evidence type="ECO:0000256" key="3">
    <source>
        <dbReference type="ARBA" id="ARBA00022448"/>
    </source>
</evidence>
<dbReference type="FunFam" id="3.40.50.300:FF:000589">
    <property type="entry name" value="ABC transporter, ATP-binding subunit"/>
    <property type="match status" value="1"/>
</dbReference>
<dbReference type="Proteomes" id="UP000183994">
    <property type="component" value="Unassembled WGS sequence"/>
</dbReference>
<keyword evidence="3" id="KW-0813">Transport</keyword>
<dbReference type="InterPro" id="IPR027417">
    <property type="entry name" value="P-loop_NTPase"/>
</dbReference>
<dbReference type="EMBL" id="FQZU01000006">
    <property type="protein sequence ID" value="SHJ30935.1"/>
    <property type="molecule type" value="Genomic_DNA"/>
</dbReference>
<feature type="domain" description="ABC transporter" evidence="10">
    <location>
        <begin position="4"/>
        <end position="226"/>
    </location>
</feature>
<dbReference type="STRING" id="1121393.SAMN02745216_01393"/>
<evidence type="ECO:0000256" key="9">
    <source>
        <dbReference type="ARBA" id="ARBA00023136"/>
    </source>
</evidence>
<dbReference type="PANTHER" id="PTHR42711">
    <property type="entry name" value="ABC TRANSPORTER ATP-BINDING PROTEIN"/>
    <property type="match status" value="1"/>
</dbReference>
<dbReference type="SMART" id="SM00382">
    <property type="entry name" value="AAA"/>
    <property type="match status" value="1"/>
</dbReference>
<dbReference type="PROSITE" id="PS00211">
    <property type="entry name" value="ABC_TRANSPORTER_1"/>
    <property type="match status" value="1"/>
</dbReference>
<evidence type="ECO:0000256" key="2">
    <source>
        <dbReference type="ARBA" id="ARBA00005417"/>
    </source>
</evidence>
<dbReference type="GO" id="GO:0016887">
    <property type="term" value="F:ATP hydrolysis activity"/>
    <property type="evidence" value="ECO:0007669"/>
    <property type="project" value="InterPro"/>
</dbReference>
<organism evidence="11 12">
    <name type="scientific">Desulfatibacillum alkenivorans DSM 16219</name>
    <dbReference type="NCBI Taxonomy" id="1121393"/>
    <lineage>
        <taxon>Bacteria</taxon>
        <taxon>Pseudomonadati</taxon>
        <taxon>Thermodesulfobacteriota</taxon>
        <taxon>Desulfobacteria</taxon>
        <taxon>Desulfobacterales</taxon>
        <taxon>Desulfatibacillaceae</taxon>
        <taxon>Desulfatibacillum</taxon>
    </lineage>
</organism>
<keyword evidence="4" id="KW-0536">Nodulation</keyword>
<evidence type="ECO:0000256" key="8">
    <source>
        <dbReference type="ARBA" id="ARBA00022967"/>
    </source>
</evidence>
<proteinExistence type="inferred from homology"/>
<evidence type="ECO:0000256" key="7">
    <source>
        <dbReference type="ARBA" id="ARBA00022840"/>
    </source>
</evidence>
<reference evidence="12" key="1">
    <citation type="submission" date="2016-11" db="EMBL/GenBank/DDBJ databases">
        <authorList>
            <person name="Varghese N."/>
            <person name="Submissions S."/>
        </authorList>
    </citation>
    <scope>NUCLEOTIDE SEQUENCE [LARGE SCALE GENOMIC DNA]</scope>
    <source>
        <strain evidence="12">DSM 16219</strain>
    </source>
</reference>
<accession>A0A1M6I936</accession>
<gene>
    <name evidence="11" type="ORF">SAMN02745216_01393</name>
</gene>
<dbReference type="SUPFAM" id="SSF52540">
    <property type="entry name" value="P-loop containing nucleoside triphosphate hydrolases"/>
    <property type="match status" value="1"/>
</dbReference>
<dbReference type="InterPro" id="IPR003593">
    <property type="entry name" value="AAA+_ATPase"/>
</dbReference>
<evidence type="ECO:0000313" key="12">
    <source>
        <dbReference type="Proteomes" id="UP000183994"/>
    </source>
</evidence>
<dbReference type="AlphaFoldDB" id="A0A1M6I936"/>
<dbReference type="Pfam" id="PF00005">
    <property type="entry name" value="ABC_tran"/>
    <property type="match status" value="1"/>
</dbReference>
<name>A0A1M6I936_9BACT</name>
<comment type="subcellular location">
    <subcellularLocation>
        <location evidence="1">Cell membrane</location>
    </subcellularLocation>
</comment>
<keyword evidence="12" id="KW-1185">Reference proteome</keyword>
<keyword evidence="6" id="KW-0547">Nucleotide-binding</keyword>
<evidence type="ECO:0000256" key="4">
    <source>
        <dbReference type="ARBA" id="ARBA00022458"/>
    </source>
</evidence>
<dbReference type="OrthoDB" id="9805130at2"/>
<dbReference type="Gene3D" id="3.40.50.300">
    <property type="entry name" value="P-loop containing nucleotide triphosphate hydrolases"/>
    <property type="match status" value="1"/>
</dbReference>
<keyword evidence="5" id="KW-1003">Cell membrane</keyword>
<dbReference type="PANTHER" id="PTHR42711:SF5">
    <property type="entry name" value="ABC TRANSPORTER ATP-BINDING PROTEIN NATA"/>
    <property type="match status" value="1"/>
</dbReference>
<dbReference type="InterPro" id="IPR003439">
    <property type="entry name" value="ABC_transporter-like_ATP-bd"/>
</dbReference>
<keyword evidence="8" id="KW-1278">Translocase</keyword>
<evidence type="ECO:0000259" key="10">
    <source>
        <dbReference type="PROSITE" id="PS50893"/>
    </source>
</evidence>
<keyword evidence="7 11" id="KW-0067">ATP-binding</keyword>
<dbReference type="InterPro" id="IPR050763">
    <property type="entry name" value="ABC_transporter_ATP-binding"/>
</dbReference>
<dbReference type="GO" id="GO:0005524">
    <property type="term" value="F:ATP binding"/>
    <property type="evidence" value="ECO:0007669"/>
    <property type="project" value="UniProtKB-KW"/>
</dbReference>
<evidence type="ECO:0000313" key="11">
    <source>
        <dbReference type="EMBL" id="SHJ30935.1"/>
    </source>
</evidence>
<protein>
    <submittedName>
        <fullName evidence="11">ABC-2 type transport system ATP-binding protein</fullName>
    </submittedName>
</protein>
<dbReference type="InterPro" id="IPR017871">
    <property type="entry name" value="ABC_transporter-like_CS"/>
</dbReference>
<keyword evidence="9" id="KW-0472">Membrane</keyword>
<sequence>MDIMKINNLVKQYPKVRAVDGVSFGVRQGVCFGLLGPNGAGKTTTLEIVEGIIPQTSGEVLYKGKPRTRDFAQEAGIQFQSTALLSFLTVRETLATFARLYKNPMDLDKLIALCQMEDILERFNDKISGGQKQRLLLALALVNDPELVFLDEPTTGLDPQARRHVWDIVRTIKTQGKTVVLTTHYMEEAEKLCDEIAIMDQGAIIAQGSPADLLQEHGKGVLASLPAFSFPIDPMTLADENIRVRQKGDNIQLQTKDIKGCLEKLLQAGVDLHSITVRSPNLEDLFLDLTGRRLRE</sequence>